<feature type="binding site" evidence="3">
    <location>
        <position position="420"/>
    </location>
    <ligand>
        <name>CTP</name>
        <dbReference type="ChEBI" id="CHEBI:37563"/>
    </ligand>
</feature>
<dbReference type="GO" id="GO:0004633">
    <property type="term" value="F:phosphopantothenoylcysteine decarboxylase activity"/>
    <property type="evidence" value="ECO:0007669"/>
    <property type="project" value="UniProtKB-UniRule"/>
</dbReference>
<dbReference type="InterPro" id="IPR005252">
    <property type="entry name" value="CoaBC"/>
</dbReference>
<protein>
    <recommendedName>
        <fullName evidence="3">Coenzyme A biosynthesis bifunctional protein CoaBC</fullName>
    </recommendedName>
    <alternativeName>
        <fullName evidence="3">DNA/pantothenate metabolism flavoprotein</fullName>
    </alternativeName>
    <alternativeName>
        <fullName evidence="3">Phosphopantothenoylcysteine synthetase/decarboxylase</fullName>
        <shortName evidence="3">PPCS-PPCDC</shortName>
    </alternativeName>
    <domain>
        <recommendedName>
            <fullName evidence="3">Phosphopantothenoylcysteine decarboxylase</fullName>
            <shortName evidence="3">PPC decarboxylase</shortName>
            <shortName evidence="3">PPC-DC</shortName>
            <ecNumber evidence="3">4.1.1.36</ecNumber>
        </recommendedName>
        <alternativeName>
            <fullName evidence="3">CoaC</fullName>
        </alternativeName>
    </domain>
    <domain>
        <recommendedName>
            <fullName evidence="3">Phosphopantothenate--cysteine ligase</fullName>
            <ecNumber evidence="3">6.3.2.5</ecNumber>
        </recommendedName>
        <alternativeName>
            <fullName evidence="3">CoaB</fullName>
        </alternativeName>
        <alternativeName>
            <fullName evidence="3">Phosphopantothenoylcysteine synthetase</fullName>
            <shortName evidence="3">PPC synthetase</shortName>
            <shortName evidence="3">PPC-S</shortName>
        </alternativeName>
    </domain>
</protein>
<dbReference type="Gene3D" id="3.40.50.1950">
    <property type="entry name" value="Flavin prenyltransferase-like"/>
    <property type="match status" value="1"/>
</dbReference>
<comment type="caution">
    <text evidence="8">The sequence shown here is derived from an EMBL/GenBank/DDBJ whole genome shotgun (WGS) entry which is preliminary data.</text>
</comment>
<keyword evidence="3 4" id="KW-0288">FMN</keyword>
<keyword evidence="2 3" id="KW-0456">Lyase</keyword>
<feature type="region of interest" description="Phosphopantothenate--cysteine ligase" evidence="3">
    <location>
        <begin position="272"/>
        <end position="483"/>
    </location>
</feature>
<dbReference type="PANTHER" id="PTHR14359">
    <property type="entry name" value="HOMO-OLIGOMERIC FLAVIN CONTAINING CYS DECARBOXYLASE FAMILY"/>
    <property type="match status" value="1"/>
</dbReference>
<comment type="function">
    <text evidence="3">Catalyzes two sequential steps in the biosynthesis of coenzyme A. In the first step cysteine is conjugated to 4'-phosphopantothenate to form 4-phosphopantothenoylcysteine. In the second step the latter compound is decarboxylated to form 4'-phosphopantotheine.</text>
</comment>
<sequence length="483" mass="51892">MRKKIASNSASERLPAPNSNKRSRGRSAAGQLRILIAPPCDWAPLLRCSRCAILAHLFLRDGLAWGGVMDVAYSLDQKGRSMQRLYRKRIVLGVGGGIAAYKSAELVRRLRDQGAEVRVVMTKGGAEFITPLTMQALSGHPVHLDLLDPAAEAAMGHIELAKWADLILIAPATADLIARLAQGIANDLLTTIVLATDATVAIAPAMNQAMWRDASVQANTRQLEERDFRVFGPASGSQACGDVGFGRMLEADDLAQCAADCFQRLSLTGKHVLITAGPTQENIDPVRYITNYSSGKMGFALAEAAVEAGARVTLITGPVNLPTPDRVSRIDVVSARDMLAACEAAIPCDLFIASAAVADYRPEVVAPHKLKKDPSNGDGLLLQMVRNPDILATIATRPDRPFSVGFAAETEHLLDYAARKLKDKNLDLIVANDVANPSIGFNSEENACSVIDRGLHATLFAQTSKAKIARQLVTFIADRMNQV</sequence>
<dbReference type="GO" id="GO:0071513">
    <property type="term" value="C:phosphopantothenoylcysteine decarboxylase complex"/>
    <property type="evidence" value="ECO:0007669"/>
    <property type="project" value="TreeGrafter"/>
</dbReference>
<comment type="caution">
    <text evidence="3">Lacks conserved residue(s) required for the propagation of feature annotation.</text>
</comment>
<dbReference type="NCBIfam" id="TIGR00521">
    <property type="entry name" value="coaBC_dfp"/>
    <property type="match status" value="1"/>
</dbReference>
<dbReference type="EC" id="6.3.2.5" evidence="3"/>
<comment type="catalytic activity">
    <reaction evidence="3 4">
        <text>(R)-4'-phosphopantothenate + L-cysteine + CTP = N-[(R)-4-phosphopantothenoyl]-L-cysteine + CMP + diphosphate + H(+)</text>
        <dbReference type="Rhea" id="RHEA:19397"/>
        <dbReference type="ChEBI" id="CHEBI:10986"/>
        <dbReference type="ChEBI" id="CHEBI:15378"/>
        <dbReference type="ChEBI" id="CHEBI:33019"/>
        <dbReference type="ChEBI" id="CHEBI:35235"/>
        <dbReference type="ChEBI" id="CHEBI:37563"/>
        <dbReference type="ChEBI" id="CHEBI:59458"/>
        <dbReference type="ChEBI" id="CHEBI:60377"/>
        <dbReference type="EC" id="6.3.2.5"/>
    </reaction>
</comment>
<evidence type="ECO:0000313" key="8">
    <source>
        <dbReference type="EMBL" id="RMV16198.1"/>
    </source>
</evidence>
<keyword evidence="1 3" id="KW-0210">Decarboxylase</keyword>
<comment type="pathway">
    <text evidence="3 4">Cofactor biosynthesis; coenzyme A biosynthesis; CoA from (R)-pantothenate: step 2/5.</text>
</comment>
<dbReference type="SUPFAM" id="SSF52507">
    <property type="entry name" value="Homo-oligomeric flavin-containing Cys decarboxylases, HFCD"/>
    <property type="match status" value="1"/>
</dbReference>
<comment type="similarity">
    <text evidence="3 4">In the C-terminal section; belongs to the PPC synthetase family.</text>
</comment>
<organism evidence="8 9">
    <name type="scientific">Pseudomonas savastanoi</name>
    <name type="common">Pseudomonas syringae pv. savastanoi</name>
    <dbReference type="NCBI Taxonomy" id="29438"/>
    <lineage>
        <taxon>Bacteria</taxon>
        <taxon>Pseudomonadati</taxon>
        <taxon>Pseudomonadota</taxon>
        <taxon>Gammaproteobacteria</taxon>
        <taxon>Pseudomonadales</taxon>
        <taxon>Pseudomonadaceae</taxon>
        <taxon>Pseudomonas</taxon>
    </lineage>
</organism>
<feature type="domain" description="DNA/pantothenate metabolism flavoprotein C-terminal" evidence="7">
    <location>
        <begin position="267"/>
        <end position="478"/>
    </location>
</feature>
<evidence type="ECO:0000313" key="9">
    <source>
        <dbReference type="Proteomes" id="UP000272241"/>
    </source>
</evidence>
<dbReference type="InterPro" id="IPR003382">
    <property type="entry name" value="Flavoprotein"/>
</dbReference>
<dbReference type="SUPFAM" id="SSF102645">
    <property type="entry name" value="CoaB-like"/>
    <property type="match status" value="1"/>
</dbReference>
<dbReference type="GO" id="GO:0010181">
    <property type="term" value="F:FMN binding"/>
    <property type="evidence" value="ECO:0007669"/>
    <property type="project" value="UniProtKB-UniRule"/>
</dbReference>
<comment type="function">
    <text evidence="4">Catalyzes two steps in the biosynthesis of coenzyme A. In the first step cysteine is conjugated to 4'-phosphopantothenate to form 4-phosphopantothenoylcysteine, in the latter compound is decarboxylated to form 4'-phosphopantotheine.</text>
</comment>
<feature type="binding site" evidence="3">
    <location>
        <position position="424"/>
    </location>
    <ligand>
        <name>CTP</name>
        <dbReference type="ChEBI" id="CHEBI:37563"/>
    </ligand>
</feature>
<dbReference type="InterPro" id="IPR035929">
    <property type="entry name" value="CoaB-like_sf"/>
</dbReference>
<dbReference type="UniPathway" id="UPA00241">
    <property type="reaction ID" value="UER00353"/>
</dbReference>
<dbReference type="InterPro" id="IPR036551">
    <property type="entry name" value="Flavin_trans-like"/>
</dbReference>
<feature type="region of interest" description="Disordered" evidence="5">
    <location>
        <begin position="1"/>
        <end position="25"/>
    </location>
</feature>
<dbReference type="Proteomes" id="UP000272241">
    <property type="component" value="Unassembled WGS sequence"/>
</dbReference>
<evidence type="ECO:0000256" key="2">
    <source>
        <dbReference type="ARBA" id="ARBA00023239"/>
    </source>
</evidence>
<dbReference type="Gene3D" id="3.40.50.10300">
    <property type="entry name" value="CoaB-like"/>
    <property type="match status" value="1"/>
</dbReference>
<dbReference type="Pfam" id="PF02441">
    <property type="entry name" value="Flavoprotein"/>
    <property type="match status" value="1"/>
</dbReference>
<comment type="catalytic activity">
    <reaction evidence="3 4">
        <text>N-[(R)-4-phosphopantothenoyl]-L-cysteine + H(+) = (R)-4'-phosphopantetheine + CO2</text>
        <dbReference type="Rhea" id="RHEA:16793"/>
        <dbReference type="ChEBI" id="CHEBI:15378"/>
        <dbReference type="ChEBI" id="CHEBI:16526"/>
        <dbReference type="ChEBI" id="CHEBI:59458"/>
        <dbReference type="ChEBI" id="CHEBI:61723"/>
        <dbReference type="EC" id="4.1.1.36"/>
    </reaction>
</comment>
<dbReference type="InterPro" id="IPR007085">
    <property type="entry name" value="DNA/pantothenate-metab_flavo_C"/>
</dbReference>
<evidence type="ECO:0000256" key="3">
    <source>
        <dbReference type="HAMAP-Rule" id="MF_02225"/>
    </source>
</evidence>
<feature type="binding site" evidence="3">
    <location>
        <position position="406"/>
    </location>
    <ligand>
        <name>CTP</name>
        <dbReference type="ChEBI" id="CHEBI:37563"/>
    </ligand>
</feature>
<comment type="cofactor">
    <cofactor evidence="3">
        <name>Mg(2+)</name>
        <dbReference type="ChEBI" id="CHEBI:18420"/>
    </cofactor>
</comment>
<evidence type="ECO:0000259" key="7">
    <source>
        <dbReference type="Pfam" id="PF04127"/>
    </source>
</evidence>
<gene>
    <name evidence="3" type="primary">coaBC</name>
    <name evidence="8" type="ORF">ALP15_05023</name>
</gene>
<evidence type="ECO:0000256" key="4">
    <source>
        <dbReference type="RuleBase" id="RU364078"/>
    </source>
</evidence>
<comment type="similarity">
    <text evidence="3 4">In the N-terminal section; belongs to the HFCD (homo-oligomeric flavin containing Cys decarboxylase) superfamily.</text>
</comment>
<dbReference type="GO" id="GO:0015941">
    <property type="term" value="P:pantothenate catabolic process"/>
    <property type="evidence" value="ECO:0007669"/>
    <property type="project" value="InterPro"/>
</dbReference>
<dbReference type="HAMAP" id="MF_02225">
    <property type="entry name" value="CoaBC"/>
    <property type="match status" value="1"/>
</dbReference>
<keyword evidence="3 4" id="KW-0285">Flavoprotein</keyword>
<feature type="binding site" evidence="3">
    <location>
        <position position="359"/>
    </location>
    <ligand>
        <name>CTP</name>
        <dbReference type="ChEBI" id="CHEBI:37563"/>
    </ligand>
</feature>
<dbReference type="EC" id="4.1.1.36" evidence="3"/>
<dbReference type="Pfam" id="PF04127">
    <property type="entry name" value="DFP"/>
    <property type="match status" value="1"/>
</dbReference>
<evidence type="ECO:0000259" key="6">
    <source>
        <dbReference type="Pfam" id="PF02441"/>
    </source>
</evidence>
<feature type="region of interest" description="Phosphopantothenoylcysteine decarboxylase" evidence="3">
    <location>
        <begin position="1"/>
        <end position="271"/>
    </location>
</feature>
<dbReference type="GO" id="GO:0004632">
    <property type="term" value="F:phosphopantothenate--cysteine ligase activity"/>
    <property type="evidence" value="ECO:0007669"/>
    <property type="project" value="UniProtKB-UniRule"/>
</dbReference>
<dbReference type="GO" id="GO:0046872">
    <property type="term" value="F:metal ion binding"/>
    <property type="evidence" value="ECO:0007669"/>
    <property type="project" value="UniProtKB-KW"/>
</dbReference>
<evidence type="ECO:0000256" key="1">
    <source>
        <dbReference type="ARBA" id="ARBA00022793"/>
    </source>
</evidence>
<comment type="cofactor">
    <cofactor evidence="3">
        <name>FMN</name>
        <dbReference type="ChEBI" id="CHEBI:58210"/>
    </cofactor>
    <text evidence="3">Binds 1 FMN per subunit.</text>
</comment>
<feature type="domain" description="Flavoprotein" evidence="6">
    <location>
        <begin position="88"/>
        <end position="259"/>
    </location>
</feature>
<feature type="compositionally biased region" description="Polar residues" evidence="5">
    <location>
        <begin position="1"/>
        <end position="11"/>
    </location>
</feature>
<proteinExistence type="inferred from homology"/>
<dbReference type="AlphaFoldDB" id="A0A3M6ABI7"/>
<comment type="pathway">
    <text evidence="3 4">Cofactor biosynthesis; coenzyme A biosynthesis; CoA from (R)-pantothenate: step 3/5.</text>
</comment>
<keyword evidence="3" id="KW-0460">Magnesium</keyword>
<dbReference type="PANTHER" id="PTHR14359:SF6">
    <property type="entry name" value="PHOSPHOPANTOTHENOYLCYSTEINE DECARBOXYLASE"/>
    <property type="match status" value="1"/>
</dbReference>
<feature type="binding site" evidence="3">
    <location>
        <begin position="388"/>
        <end position="391"/>
    </location>
    <ligand>
        <name>CTP</name>
        <dbReference type="ChEBI" id="CHEBI:37563"/>
    </ligand>
</feature>
<keyword evidence="3 4" id="KW-0436">Ligase</keyword>
<keyword evidence="3" id="KW-0479">Metal-binding</keyword>
<reference evidence="8 9" key="1">
    <citation type="submission" date="2018-08" db="EMBL/GenBank/DDBJ databases">
        <title>Recombination of ecologically and evolutionarily significant loci maintains genetic cohesion in the Pseudomonas syringae species complex.</title>
        <authorList>
            <person name="Dillon M."/>
            <person name="Thakur S."/>
            <person name="Almeida R.N.D."/>
            <person name="Weir B.S."/>
            <person name="Guttman D.S."/>
        </authorList>
    </citation>
    <scope>NUCLEOTIDE SEQUENCE [LARGE SCALE GENOMIC DNA]</scope>
    <source>
        <strain evidence="8 9">ICMP 11895</strain>
    </source>
</reference>
<dbReference type="EMBL" id="RBUO01000260">
    <property type="protein sequence ID" value="RMV16198.1"/>
    <property type="molecule type" value="Genomic_DNA"/>
</dbReference>
<feature type="binding site" evidence="3">
    <location>
        <position position="369"/>
    </location>
    <ligand>
        <name>CTP</name>
        <dbReference type="ChEBI" id="CHEBI:37563"/>
    </ligand>
</feature>
<dbReference type="GO" id="GO:0015937">
    <property type="term" value="P:coenzyme A biosynthetic process"/>
    <property type="evidence" value="ECO:0007669"/>
    <property type="project" value="UniProtKB-UniRule"/>
</dbReference>
<evidence type="ECO:0000256" key="5">
    <source>
        <dbReference type="SAM" id="MobiDB-lite"/>
    </source>
</evidence>
<name>A0A3M6ABI7_PSESS</name>
<keyword evidence="3" id="KW-0511">Multifunctional enzyme</keyword>
<accession>A0A3M6ABI7</accession>
<feature type="active site" description="Proton donor" evidence="3">
    <location>
        <position position="240"/>
    </location>
</feature>